<protein>
    <submittedName>
        <fullName evidence="2">Polysaccharide pyruvyl transferase family protein</fullName>
    </submittedName>
</protein>
<dbReference type="GO" id="GO:0016740">
    <property type="term" value="F:transferase activity"/>
    <property type="evidence" value="ECO:0007669"/>
    <property type="project" value="UniProtKB-KW"/>
</dbReference>
<dbReference type="EMBL" id="JABERH010000024">
    <property type="protein sequence ID" value="NNH38940.1"/>
    <property type="molecule type" value="Genomic_DNA"/>
</dbReference>
<evidence type="ECO:0000259" key="1">
    <source>
        <dbReference type="Pfam" id="PF04230"/>
    </source>
</evidence>
<dbReference type="RefSeq" id="WP_171534651.1">
    <property type="nucleotide sequence ID" value="NZ_JABERH010000024.1"/>
</dbReference>
<evidence type="ECO:0000313" key="2">
    <source>
        <dbReference type="EMBL" id="NNH38940.1"/>
    </source>
</evidence>
<proteinExistence type="predicted"/>
<organism evidence="2 3">
    <name type="scientific">Acinetobacter terrae</name>
    <dbReference type="NCBI Taxonomy" id="2731247"/>
    <lineage>
        <taxon>Bacteria</taxon>
        <taxon>Pseudomonadati</taxon>
        <taxon>Pseudomonadota</taxon>
        <taxon>Gammaproteobacteria</taxon>
        <taxon>Moraxellales</taxon>
        <taxon>Moraxellaceae</taxon>
        <taxon>Acinetobacter</taxon>
        <taxon>Acinetobacter Taxon 24</taxon>
    </lineage>
</organism>
<dbReference type="Pfam" id="PF04230">
    <property type="entry name" value="PS_pyruv_trans"/>
    <property type="match status" value="1"/>
</dbReference>
<dbReference type="AlphaFoldDB" id="A0A8E4FB33"/>
<sequence>MNPKVAILTQPLHTNYGGTLQAYALQTIVKSVGAEVVTLNYQTKPKFFLRFLLSVIKSFVLNRKDKFPLLSSEKLVIEKYHTEFIKKHINRSEIILSELDLIKHFNNTEYDAIIVGSDQVWRVEYSPNIDNFFLNVYTGSAKRISYAASFGIDEWQFTPEKTSEIETWLGKFDAISVREDSAVTLCKNYLNLKAYHVLDPTLLLTKEYYLNLIKKSPQKDTGIFTYILDSSQEKNNIVANISKKLGLNTFQNQPIKKFKTNFFIKKEDDYVYPKIEDWLAAFRDASFIITDSFHGTVFSIIFNKPFITVANRERGVARFSSLLKIFNLEHRLISSLDQLTNDLILSNIDFNEVNTILDHERENSLQLLYKQINL</sequence>
<reference evidence="2 3" key="1">
    <citation type="submission" date="2020-04" db="EMBL/GenBank/DDBJ databases">
        <title>Acinetobacter Taxon 24.</title>
        <authorList>
            <person name="Nemec A."/>
            <person name="Radolfova-Krizova L."/>
            <person name="Higgins P.G."/>
            <person name="Spanelova P."/>
        </authorList>
    </citation>
    <scope>NUCLEOTIDE SEQUENCE [LARGE SCALE GENOMIC DNA]</scope>
    <source>
        <strain evidence="2 3">ANC 4280</strain>
    </source>
</reference>
<comment type="caution">
    <text evidence="2">The sequence shown here is derived from an EMBL/GenBank/DDBJ whole genome shotgun (WGS) entry which is preliminary data.</text>
</comment>
<evidence type="ECO:0000313" key="3">
    <source>
        <dbReference type="Proteomes" id="UP000532147"/>
    </source>
</evidence>
<accession>A0A8E4FB33</accession>
<name>A0A8E4FB33_9GAMM</name>
<dbReference type="Proteomes" id="UP000532147">
    <property type="component" value="Unassembled WGS sequence"/>
</dbReference>
<gene>
    <name evidence="2" type="ORF">HLH11_09835</name>
</gene>
<keyword evidence="2" id="KW-0808">Transferase</keyword>
<dbReference type="InterPro" id="IPR007345">
    <property type="entry name" value="Polysacch_pyruvyl_Trfase"/>
</dbReference>
<feature type="domain" description="Polysaccharide pyruvyl transferase" evidence="1">
    <location>
        <begin position="15"/>
        <end position="311"/>
    </location>
</feature>